<name>A0A174G5D4_9ACTN</name>
<keyword evidence="1" id="KW-0175">Coiled coil</keyword>
<dbReference type="AlphaFoldDB" id="A0A174G5D4"/>
<feature type="region of interest" description="Disordered" evidence="2">
    <location>
        <begin position="1"/>
        <end position="20"/>
    </location>
</feature>
<evidence type="ECO:0000256" key="1">
    <source>
        <dbReference type="SAM" id="Coils"/>
    </source>
</evidence>
<evidence type="ECO:0000313" key="4">
    <source>
        <dbReference type="Proteomes" id="UP000095468"/>
    </source>
</evidence>
<feature type="coiled-coil region" evidence="1">
    <location>
        <begin position="80"/>
        <end position="161"/>
    </location>
</feature>
<proteinExistence type="predicted"/>
<evidence type="ECO:0000313" key="3">
    <source>
        <dbReference type="EMBL" id="CUO57772.1"/>
    </source>
</evidence>
<dbReference type="RefSeq" id="WP_055287570.1">
    <property type="nucleotide sequence ID" value="NZ_CYYP01000023.1"/>
</dbReference>
<evidence type="ECO:0000256" key="2">
    <source>
        <dbReference type="SAM" id="MobiDB-lite"/>
    </source>
</evidence>
<sequence>MAENQVQSEKKMTSLNVSSETRDAIKDISTSLGLSQADTVARLVDGYHPNATPGVKAALDASAVLDEAVERVKCIIVGAAEAAAMEARAAREDADAAKKSATEQIQSIKSNCVEQVAAIKEKFELDTASLEIENDELHATVADYLSQLKKLDSENNQLLAESAAKDDRIESMRGAVDAAAKAQADLNVSLLAQRDLMAEVAALKDRLAASEQRAAVAEAKVEVMTQARGE</sequence>
<organism evidence="3 4">
    <name type="scientific">Collinsella aerofaciens</name>
    <dbReference type="NCBI Taxonomy" id="74426"/>
    <lineage>
        <taxon>Bacteria</taxon>
        <taxon>Bacillati</taxon>
        <taxon>Actinomycetota</taxon>
        <taxon>Coriobacteriia</taxon>
        <taxon>Coriobacteriales</taxon>
        <taxon>Coriobacteriaceae</taxon>
        <taxon>Collinsella</taxon>
    </lineage>
</organism>
<feature type="compositionally biased region" description="Polar residues" evidence="2">
    <location>
        <begin position="1"/>
        <end position="19"/>
    </location>
</feature>
<accession>A0A174G5D4</accession>
<gene>
    <name evidence="3" type="ORF">ERS852381_01874</name>
</gene>
<feature type="coiled-coil region" evidence="1">
    <location>
        <begin position="193"/>
        <end position="227"/>
    </location>
</feature>
<dbReference type="EMBL" id="CYYP01000023">
    <property type="protein sequence ID" value="CUO57772.1"/>
    <property type="molecule type" value="Genomic_DNA"/>
</dbReference>
<reference evidence="3 4" key="1">
    <citation type="submission" date="2015-09" db="EMBL/GenBank/DDBJ databases">
        <authorList>
            <consortium name="Pathogen Informatics"/>
        </authorList>
    </citation>
    <scope>NUCLEOTIDE SEQUENCE [LARGE SCALE GENOMIC DNA]</scope>
    <source>
        <strain evidence="3 4">2789STDY5608823</strain>
    </source>
</reference>
<dbReference type="Proteomes" id="UP000095468">
    <property type="component" value="Unassembled WGS sequence"/>
</dbReference>
<protein>
    <submittedName>
        <fullName evidence="3">Uncharacterized protein</fullName>
    </submittedName>
</protein>